<dbReference type="InterPro" id="IPR020613">
    <property type="entry name" value="Thiolase_CS"/>
</dbReference>
<dbReference type="Proteomes" id="UP000185812">
    <property type="component" value="Unassembled WGS sequence"/>
</dbReference>
<dbReference type="PIRSF" id="PIRSF000429">
    <property type="entry name" value="Ac-CoA_Ac_transf"/>
    <property type="match status" value="1"/>
</dbReference>
<dbReference type="InterPro" id="IPR002155">
    <property type="entry name" value="Thiolase"/>
</dbReference>
<name>A0A1M6WVJ7_9BACT</name>
<dbReference type="Pfam" id="PF02803">
    <property type="entry name" value="Thiolase_C"/>
    <property type="match status" value="1"/>
</dbReference>
<dbReference type="InterPro" id="IPR020610">
    <property type="entry name" value="Thiolase_AS"/>
</dbReference>
<feature type="active site" description="Acyl-thioester intermediate" evidence="4">
    <location>
        <position position="92"/>
    </location>
</feature>
<dbReference type="Pfam" id="PF00108">
    <property type="entry name" value="Thiolase_N"/>
    <property type="match status" value="1"/>
</dbReference>
<feature type="domain" description="Thiolase C-terminal" evidence="7">
    <location>
        <begin position="278"/>
        <end position="403"/>
    </location>
</feature>
<comment type="similarity">
    <text evidence="1 5">Belongs to the thiolase-like superfamily. Thiolase family.</text>
</comment>
<evidence type="ECO:0000256" key="3">
    <source>
        <dbReference type="ARBA" id="ARBA00023315"/>
    </source>
</evidence>
<gene>
    <name evidence="8" type="ORF">SAMN04488087_2451</name>
</gene>
<evidence type="ECO:0000259" key="6">
    <source>
        <dbReference type="Pfam" id="PF00108"/>
    </source>
</evidence>
<evidence type="ECO:0000256" key="5">
    <source>
        <dbReference type="RuleBase" id="RU003557"/>
    </source>
</evidence>
<dbReference type="RefSeq" id="WP_072716252.1">
    <property type="nucleotide sequence ID" value="NZ_FRAU01000009.1"/>
</dbReference>
<proteinExistence type="inferred from homology"/>
<sequence length="404" mass="42689">MARDAYIFDAIRTPRGRGKTTGSLYEVKPIDLLTTLFVELKRRHDLDTSQVDDVILGCVTPIGEQGGNIAKTAALYAGWDLSVPGVQINRFCASGLDAVNLAAMKVRSGWEDLVVAGGVESMSRVPMGTDGGPLMLDPAVSMQIGFVPQGIGADLIATIEGFSREDVDRYALCSQQRAAHAQAQGYFKSIVPVRDQNGLVVLARDEHIRPDTTLEALAALPPAFEMVGAMGFDEVALQKYVTVERIHHVHTAGNSSGIVDGAALVLIGSKEKGEALGLKPRARIVAAALVGTEPTIMLTGPAPASKKALQQAGMTLRDIDLIEVNEAFAAVVLKFLRDMGLEDEGLERVNVNGGAIAMGHPLGATGAMLLGTALDELERRDLSTALITLCVGGGMGIATIIERV</sequence>
<dbReference type="InterPro" id="IPR020616">
    <property type="entry name" value="Thiolase_N"/>
</dbReference>
<accession>A0A1M6WVJ7</accession>
<evidence type="ECO:0000313" key="8">
    <source>
        <dbReference type="EMBL" id="SHK97792.1"/>
    </source>
</evidence>
<dbReference type="AlphaFoldDB" id="A0A1M6WVJ7"/>
<keyword evidence="3 5" id="KW-0012">Acyltransferase</keyword>
<evidence type="ECO:0000256" key="1">
    <source>
        <dbReference type="ARBA" id="ARBA00010982"/>
    </source>
</evidence>
<feature type="active site" description="Proton acceptor" evidence="4">
    <location>
        <position position="390"/>
    </location>
</feature>
<dbReference type="PROSITE" id="PS00099">
    <property type="entry name" value="THIOLASE_3"/>
    <property type="match status" value="1"/>
</dbReference>
<dbReference type="Gene3D" id="3.40.47.10">
    <property type="match status" value="2"/>
</dbReference>
<keyword evidence="9" id="KW-1185">Reference proteome</keyword>
<dbReference type="SUPFAM" id="SSF53901">
    <property type="entry name" value="Thiolase-like"/>
    <property type="match status" value="2"/>
</dbReference>
<dbReference type="NCBIfam" id="NF006090">
    <property type="entry name" value="PRK08242.1"/>
    <property type="match status" value="1"/>
</dbReference>
<dbReference type="PROSITE" id="PS00737">
    <property type="entry name" value="THIOLASE_2"/>
    <property type="match status" value="1"/>
</dbReference>
<dbReference type="PROSITE" id="PS00098">
    <property type="entry name" value="THIOLASE_1"/>
    <property type="match status" value="1"/>
</dbReference>
<dbReference type="InterPro" id="IPR020617">
    <property type="entry name" value="Thiolase_C"/>
</dbReference>
<reference evidence="9" key="1">
    <citation type="submission" date="2016-11" db="EMBL/GenBank/DDBJ databases">
        <authorList>
            <person name="Varghese N."/>
            <person name="Submissions S."/>
        </authorList>
    </citation>
    <scope>NUCLEOTIDE SEQUENCE [LARGE SCALE GENOMIC DNA]</scope>
    <source>
        <strain evidence="9">DSM 22212</strain>
    </source>
</reference>
<dbReference type="InterPro" id="IPR020615">
    <property type="entry name" value="Thiolase_acyl_enz_int_AS"/>
</dbReference>
<evidence type="ECO:0000259" key="7">
    <source>
        <dbReference type="Pfam" id="PF02803"/>
    </source>
</evidence>
<dbReference type="OrthoDB" id="9764892at2"/>
<dbReference type="NCBIfam" id="TIGR01930">
    <property type="entry name" value="AcCoA-C-Actrans"/>
    <property type="match status" value="1"/>
</dbReference>
<keyword evidence="2 5" id="KW-0808">Transferase</keyword>
<evidence type="ECO:0000313" key="9">
    <source>
        <dbReference type="Proteomes" id="UP000185812"/>
    </source>
</evidence>
<dbReference type="STRING" id="633813.SAMN04488087_2451"/>
<dbReference type="InterPro" id="IPR016039">
    <property type="entry name" value="Thiolase-like"/>
</dbReference>
<dbReference type="GO" id="GO:0003988">
    <property type="term" value="F:acetyl-CoA C-acyltransferase activity"/>
    <property type="evidence" value="ECO:0007669"/>
    <property type="project" value="UniProtKB-ARBA"/>
</dbReference>
<dbReference type="PANTHER" id="PTHR43365:SF1">
    <property type="entry name" value="ACETYL-COA C-ACYLTRANSFERASE"/>
    <property type="match status" value="1"/>
</dbReference>
<dbReference type="CDD" id="cd00751">
    <property type="entry name" value="thiolase"/>
    <property type="match status" value="1"/>
</dbReference>
<feature type="active site" description="Proton acceptor" evidence="4">
    <location>
        <position position="360"/>
    </location>
</feature>
<dbReference type="EMBL" id="FRAU01000009">
    <property type="protein sequence ID" value="SHK97792.1"/>
    <property type="molecule type" value="Genomic_DNA"/>
</dbReference>
<protein>
    <submittedName>
        <fullName evidence="8">Acetyl-CoA C-acetyltransferase</fullName>
    </submittedName>
</protein>
<feature type="domain" description="Thiolase N-terminal" evidence="6">
    <location>
        <begin position="6"/>
        <end position="229"/>
    </location>
</feature>
<dbReference type="PANTHER" id="PTHR43365">
    <property type="entry name" value="BLR7806 PROTEIN"/>
    <property type="match status" value="1"/>
</dbReference>
<evidence type="ECO:0000256" key="4">
    <source>
        <dbReference type="PIRSR" id="PIRSR000429-1"/>
    </source>
</evidence>
<organism evidence="8 9">
    <name type="scientific">Rhodothermus profundi</name>
    <dbReference type="NCBI Taxonomy" id="633813"/>
    <lineage>
        <taxon>Bacteria</taxon>
        <taxon>Pseudomonadati</taxon>
        <taxon>Rhodothermota</taxon>
        <taxon>Rhodothermia</taxon>
        <taxon>Rhodothermales</taxon>
        <taxon>Rhodothermaceae</taxon>
        <taxon>Rhodothermus</taxon>
    </lineage>
</organism>
<evidence type="ECO:0000256" key="2">
    <source>
        <dbReference type="ARBA" id="ARBA00022679"/>
    </source>
</evidence>